<evidence type="ECO:0000313" key="1">
    <source>
        <dbReference type="EMBL" id="KAK1690395.1"/>
    </source>
</evidence>
<accession>A0AAJ0AX02</accession>
<dbReference type="Proteomes" id="UP001224890">
    <property type="component" value="Unassembled WGS sequence"/>
</dbReference>
<dbReference type="EMBL" id="JAHMHR010000006">
    <property type="protein sequence ID" value="KAK1690395.1"/>
    <property type="molecule type" value="Genomic_DNA"/>
</dbReference>
<reference evidence="1" key="1">
    <citation type="submission" date="2021-06" db="EMBL/GenBank/DDBJ databases">
        <title>Comparative genomics, transcriptomics and evolutionary studies reveal genomic signatures of adaptation to plant cell wall in hemibiotrophic fungi.</title>
        <authorList>
            <consortium name="DOE Joint Genome Institute"/>
            <person name="Baroncelli R."/>
            <person name="Diaz J.F."/>
            <person name="Benocci T."/>
            <person name="Peng M."/>
            <person name="Battaglia E."/>
            <person name="Haridas S."/>
            <person name="Andreopoulos W."/>
            <person name="Labutti K."/>
            <person name="Pangilinan J."/>
            <person name="Floch G.L."/>
            <person name="Makela M.R."/>
            <person name="Henrissat B."/>
            <person name="Grigoriev I.V."/>
            <person name="Crouch J.A."/>
            <person name="De Vries R.P."/>
            <person name="Sukno S.A."/>
            <person name="Thon M.R."/>
        </authorList>
    </citation>
    <scope>NUCLEOTIDE SEQUENCE</scope>
    <source>
        <strain evidence="1">CBS 193.32</strain>
    </source>
</reference>
<sequence length="248" mass="27908">MGPFECRNSECKSVCRRCGSQKTERHHRTNEISHQRCRRRHSAYPRAGVRVAQIALHRTDTGASTWKFETPLAPNASKMRSQEPEHTCTDTKQPFDPACRGNRVLTHFQRMSPTSLKRHHRNRWQGRWNGLGLPRLIRRRRVGINESNCTFAAADAIPGCRGPMSKGYESSEATVPIAWDRSAPAVLFPGDGGGRVATLATFVCSPLAQVLSGWFPCNLCSASSQPRKAWRRWSHPPALAWTDTITHQ</sequence>
<protein>
    <submittedName>
        <fullName evidence="1">Uncharacterized protein</fullName>
    </submittedName>
</protein>
<dbReference type="RefSeq" id="XP_060434090.1">
    <property type="nucleotide sequence ID" value="XM_060566977.1"/>
</dbReference>
<proteinExistence type="predicted"/>
<comment type="caution">
    <text evidence="1">The sequence shown here is derived from an EMBL/GenBank/DDBJ whole genome shotgun (WGS) entry which is preliminary data.</text>
</comment>
<gene>
    <name evidence="1" type="ORF">BDP55DRAFT_348250</name>
</gene>
<evidence type="ECO:0000313" key="2">
    <source>
        <dbReference type="Proteomes" id="UP001224890"/>
    </source>
</evidence>
<dbReference type="AlphaFoldDB" id="A0AAJ0AX02"/>
<dbReference type="GeneID" id="85451503"/>
<name>A0AAJ0AX02_9PEZI</name>
<organism evidence="1 2">
    <name type="scientific">Colletotrichum godetiae</name>
    <dbReference type="NCBI Taxonomy" id="1209918"/>
    <lineage>
        <taxon>Eukaryota</taxon>
        <taxon>Fungi</taxon>
        <taxon>Dikarya</taxon>
        <taxon>Ascomycota</taxon>
        <taxon>Pezizomycotina</taxon>
        <taxon>Sordariomycetes</taxon>
        <taxon>Hypocreomycetidae</taxon>
        <taxon>Glomerellales</taxon>
        <taxon>Glomerellaceae</taxon>
        <taxon>Colletotrichum</taxon>
        <taxon>Colletotrichum acutatum species complex</taxon>
    </lineage>
</organism>
<keyword evidence="2" id="KW-1185">Reference proteome</keyword>